<dbReference type="AlphaFoldDB" id="A0A4S8JTQ3"/>
<comment type="similarity">
    <text evidence="1">Belongs to the MNN1/MNT family.</text>
</comment>
<evidence type="ECO:0000256" key="2">
    <source>
        <dbReference type="ARBA" id="ARBA00022679"/>
    </source>
</evidence>
<dbReference type="InterPro" id="IPR029044">
    <property type="entry name" value="Nucleotide-diphossugar_trans"/>
</dbReference>
<evidence type="ECO:0008006" key="7">
    <source>
        <dbReference type="Google" id="ProtNLM"/>
    </source>
</evidence>
<dbReference type="InterPro" id="IPR022751">
    <property type="entry name" value="Alpha_mannosyltransferase"/>
</dbReference>
<name>A0A4S8JTQ3_MUSBA</name>
<evidence type="ECO:0000313" key="5">
    <source>
        <dbReference type="EMBL" id="THU65531.1"/>
    </source>
</evidence>
<proteinExistence type="inferred from homology"/>
<dbReference type="PANTHER" id="PTHR11183">
    <property type="entry name" value="GLYCOGENIN SUBFAMILY MEMBER"/>
    <property type="match status" value="1"/>
</dbReference>
<dbReference type="SUPFAM" id="SSF53448">
    <property type="entry name" value="Nucleotide-diphospho-sugar transferases"/>
    <property type="match status" value="1"/>
</dbReference>
<dbReference type="Gene3D" id="3.90.550.10">
    <property type="entry name" value="Spore Coat Polysaccharide Biosynthesis Protein SpsA, Chain A"/>
    <property type="match status" value="1"/>
</dbReference>
<feature type="chain" id="PRO_5020955557" description="Hexosyltransferase" evidence="4">
    <location>
        <begin position="32"/>
        <end position="185"/>
    </location>
</feature>
<protein>
    <recommendedName>
        <fullName evidence="7">Hexosyltransferase</fullName>
    </recommendedName>
</protein>
<evidence type="ECO:0000256" key="3">
    <source>
        <dbReference type="ARBA" id="ARBA00023211"/>
    </source>
</evidence>
<comment type="caution">
    <text evidence="5">The sequence shown here is derived from an EMBL/GenBank/DDBJ whole genome shotgun (WGS) entry which is preliminary data.</text>
</comment>
<dbReference type="EMBL" id="PYDT01000003">
    <property type="protein sequence ID" value="THU65531.1"/>
    <property type="molecule type" value="Genomic_DNA"/>
</dbReference>
<dbReference type="STRING" id="52838.A0A4S8JTQ3"/>
<gene>
    <name evidence="5" type="ORF">C4D60_Mb05t04640</name>
</gene>
<dbReference type="Pfam" id="PF11051">
    <property type="entry name" value="Mannosyl_trans3"/>
    <property type="match status" value="1"/>
</dbReference>
<reference evidence="5 6" key="1">
    <citation type="journal article" date="2019" name="Nat. Plants">
        <title>Genome sequencing of Musa balbisiana reveals subgenome evolution and function divergence in polyploid bananas.</title>
        <authorList>
            <person name="Yao X."/>
        </authorList>
    </citation>
    <scope>NUCLEOTIDE SEQUENCE [LARGE SCALE GENOMIC DNA]</scope>
    <source>
        <strain evidence="6">cv. DH-PKW</strain>
        <tissue evidence="5">Leaves</tissue>
    </source>
</reference>
<evidence type="ECO:0000313" key="6">
    <source>
        <dbReference type="Proteomes" id="UP000317650"/>
    </source>
</evidence>
<keyword evidence="4" id="KW-0732">Signal</keyword>
<accession>A0A4S8JTQ3</accession>
<dbReference type="InterPro" id="IPR050587">
    <property type="entry name" value="GNT1/Glycosyltrans_8"/>
</dbReference>
<evidence type="ECO:0000256" key="4">
    <source>
        <dbReference type="SAM" id="SignalP"/>
    </source>
</evidence>
<organism evidence="5 6">
    <name type="scientific">Musa balbisiana</name>
    <name type="common">Banana</name>
    <dbReference type="NCBI Taxonomy" id="52838"/>
    <lineage>
        <taxon>Eukaryota</taxon>
        <taxon>Viridiplantae</taxon>
        <taxon>Streptophyta</taxon>
        <taxon>Embryophyta</taxon>
        <taxon>Tracheophyta</taxon>
        <taxon>Spermatophyta</taxon>
        <taxon>Magnoliopsida</taxon>
        <taxon>Liliopsida</taxon>
        <taxon>Zingiberales</taxon>
        <taxon>Musaceae</taxon>
        <taxon>Musa</taxon>
    </lineage>
</organism>
<keyword evidence="2" id="KW-0808">Transferase</keyword>
<sequence>MWGEMGKRREALLRVVVVAVFVLLATAAARAEEEGRGGGRRHAYAAMMYMGTPRDYEFYVATRVMMRSLARLHVDADLVVIASADVPVRWVRTLKEEDAVKVVTVENLKNPYEKQGNFNTRFKLTLNKLYAWSLVSYDRVVMLDADNLFLQSTDELFQCGNFCAAFINPCIFHTGLFVLQARSLH</sequence>
<feature type="signal peptide" evidence="4">
    <location>
        <begin position="1"/>
        <end position="31"/>
    </location>
</feature>
<evidence type="ECO:0000256" key="1">
    <source>
        <dbReference type="ARBA" id="ARBA00009105"/>
    </source>
</evidence>
<keyword evidence="3" id="KW-0464">Manganese</keyword>
<dbReference type="GO" id="GO:0016757">
    <property type="term" value="F:glycosyltransferase activity"/>
    <property type="evidence" value="ECO:0007669"/>
    <property type="project" value="InterPro"/>
</dbReference>
<dbReference type="Proteomes" id="UP000317650">
    <property type="component" value="Chromosome 5"/>
</dbReference>
<keyword evidence="6" id="KW-1185">Reference proteome</keyword>